<reference evidence="2 3" key="1">
    <citation type="submission" date="2024-09" db="EMBL/GenBank/DDBJ databases">
        <authorList>
            <person name="Sun Q."/>
            <person name="Mori K."/>
        </authorList>
    </citation>
    <scope>NUCLEOTIDE SEQUENCE [LARGE SCALE GENOMIC DNA]</scope>
    <source>
        <strain evidence="2 3">NCAIM B.02529</strain>
    </source>
</reference>
<proteinExistence type="predicted"/>
<protein>
    <submittedName>
        <fullName evidence="2">Uncharacterized protein</fullName>
    </submittedName>
</protein>
<name>A0ABV6LM42_9BACI</name>
<accession>A0ABV6LM42</accession>
<evidence type="ECO:0000313" key="3">
    <source>
        <dbReference type="Proteomes" id="UP001589836"/>
    </source>
</evidence>
<evidence type="ECO:0000313" key="2">
    <source>
        <dbReference type="EMBL" id="MFC0523476.1"/>
    </source>
</evidence>
<dbReference type="Proteomes" id="UP001589836">
    <property type="component" value="Unassembled WGS sequence"/>
</dbReference>
<feature type="transmembrane region" description="Helical" evidence="1">
    <location>
        <begin position="68"/>
        <end position="88"/>
    </location>
</feature>
<keyword evidence="1" id="KW-0812">Transmembrane</keyword>
<feature type="transmembrane region" description="Helical" evidence="1">
    <location>
        <begin position="43"/>
        <end position="61"/>
    </location>
</feature>
<evidence type="ECO:0000256" key="1">
    <source>
        <dbReference type="SAM" id="Phobius"/>
    </source>
</evidence>
<sequence>MVDRIKFMVKAFMIEAIWFKVLILSMFFITIVFSSSALSNNPYLESVSKLAAAVIFIAYSLKVRNNRIIFSILTLLAAVSIVLAIRPFF</sequence>
<dbReference type="EMBL" id="JBHLTP010000004">
    <property type="protein sequence ID" value="MFC0523476.1"/>
    <property type="molecule type" value="Genomic_DNA"/>
</dbReference>
<keyword evidence="1" id="KW-0472">Membrane</keyword>
<feature type="transmembrane region" description="Helical" evidence="1">
    <location>
        <begin position="12"/>
        <end position="37"/>
    </location>
</feature>
<gene>
    <name evidence="2" type="ORF">ACFFGV_07745</name>
</gene>
<comment type="caution">
    <text evidence="2">The sequence shown here is derived from an EMBL/GenBank/DDBJ whole genome shotgun (WGS) entry which is preliminary data.</text>
</comment>
<organism evidence="2 3">
    <name type="scientific">Pontibacillus salicampi</name>
    <dbReference type="NCBI Taxonomy" id="1449801"/>
    <lineage>
        <taxon>Bacteria</taxon>
        <taxon>Bacillati</taxon>
        <taxon>Bacillota</taxon>
        <taxon>Bacilli</taxon>
        <taxon>Bacillales</taxon>
        <taxon>Bacillaceae</taxon>
        <taxon>Pontibacillus</taxon>
    </lineage>
</organism>
<keyword evidence="1" id="KW-1133">Transmembrane helix</keyword>
<keyword evidence="3" id="KW-1185">Reference proteome</keyword>